<dbReference type="Proteomes" id="UP000286687">
    <property type="component" value="Unassembled WGS sequence"/>
</dbReference>
<dbReference type="RefSeq" id="WP_127813208.1">
    <property type="nucleotide sequence ID" value="NZ_LDER01000117.1"/>
</dbReference>
<accession>A0A437SNS1</accession>
<dbReference type="AlphaFoldDB" id="A0A437SNS1"/>
<comment type="caution">
    <text evidence="1">The sequence shown here is derived from an EMBL/GenBank/DDBJ whole genome shotgun (WGS) entry which is preliminary data.</text>
</comment>
<dbReference type="EMBL" id="LDER01000117">
    <property type="protein sequence ID" value="RVU64927.1"/>
    <property type="molecule type" value="Genomic_DNA"/>
</dbReference>
<reference evidence="1 2" key="1">
    <citation type="submission" date="2018-01" db="EMBL/GenBank/DDBJ databases">
        <title>Complete genome sequence of G25-42.</title>
        <authorList>
            <person name="Zheng Z."/>
            <person name="Sun M."/>
        </authorList>
    </citation>
    <scope>NUCLEOTIDE SEQUENCE [LARGE SCALE GENOMIC DNA]</scope>
    <source>
        <strain evidence="1 2">G25-42</strain>
    </source>
</reference>
<name>A0A437SNS1_BACTU</name>
<evidence type="ECO:0000313" key="2">
    <source>
        <dbReference type="Proteomes" id="UP000286687"/>
    </source>
</evidence>
<proteinExistence type="predicted"/>
<evidence type="ECO:0000313" key="1">
    <source>
        <dbReference type="EMBL" id="RVU64927.1"/>
    </source>
</evidence>
<organism evidence="1 2">
    <name type="scientific">Bacillus thuringiensis</name>
    <dbReference type="NCBI Taxonomy" id="1428"/>
    <lineage>
        <taxon>Bacteria</taxon>
        <taxon>Bacillati</taxon>
        <taxon>Bacillota</taxon>
        <taxon>Bacilli</taxon>
        <taxon>Bacillales</taxon>
        <taxon>Bacillaceae</taxon>
        <taxon>Bacillus</taxon>
        <taxon>Bacillus cereus group</taxon>
    </lineage>
</organism>
<sequence>MTNTKVLFTEEEIHLAQYVQIIKALKITEAELPAEITLNRSPNQPPVGTPIDEAIGSVEQKLLKELPTFIESIPDDALQEALIRLLEADDSNSEAITKLDLLEEVTEEEAHNIIKEVSVSGDELAQAWDDLINKVEGYVEDVLKGVTR</sequence>
<protein>
    <submittedName>
        <fullName evidence="1">Uncharacterized protein</fullName>
    </submittedName>
</protein>
<gene>
    <name evidence="1" type="ORF">BM74_06775</name>
</gene>